<organism evidence="1 2">
    <name type="scientific">Tritrichomonas foetus</name>
    <dbReference type="NCBI Taxonomy" id="1144522"/>
    <lineage>
        <taxon>Eukaryota</taxon>
        <taxon>Metamonada</taxon>
        <taxon>Parabasalia</taxon>
        <taxon>Tritrichomonadida</taxon>
        <taxon>Tritrichomonadidae</taxon>
        <taxon>Tritrichomonas</taxon>
    </lineage>
</organism>
<dbReference type="RefSeq" id="XP_068362846.1">
    <property type="nucleotide sequence ID" value="XM_068501903.1"/>
</dbReference>
<dbReference type="SUPFAM" id="SSF54236">
    <property type="entry name" value="Ubiquitin-like"/>
    <property type="match status" value="1"/>
</dbReference>
<sequence length="302" mass="34252">MNQEVLHLKILFSRKQTIPVEIPSTSAANEIIDFLKQSCEFSREPKLIFNGRILEPFLSLMAQGVVDHSEIVLFERGTSRFCYDNSSDLNSTGSFLESFEAPIINVTPRSRKIFSIFNEINRIEDMMMMNAESCENDSLFPIDYTFEPDDSSDEYEDDSSDDILDEFCKKNIDAFIQGQMNGQNNYGFPNQNSHVNNNNSNHCSCYSIRGVCINNNSNISNNNNNNRTRFQNDCVKVTKIQCNRVLTVLGSTPTGVSTKPLPQMITRQRSGMKNNTAAPVVASFEEFASKFFSANSPTNWKW</sequence>
<accession>A0A1J4KJ57</accession>
<dbReference type="InterPro" id="IPR029071">
    <property type="entry name" value="Ubiquitin-like_domsf"/>
</dbReference>
<reference evidence="1" key="1">
    <citation type="submission" date="2016-10" db="EMBL/GenBank/DDBJ databases">
        <authorList>
            <person name="Benchimol M."/>
            <person name="Almeida L.G."/>
            <person name="Vasconcelos A.T."/>
            <person name="Perreira-Neves A."/>
            <person name="Rosa I.A."/>
            <person name="Tasca T."/>
            <person name="Bogo M.R."/>
            <person name="de Souza W."/>
        </authorList>
    </citation>
    <scope>NUCLEOTIDE SEQUENCE [LARGE SCALE GENOMIC DNA]</scope>
    <source>
        <strain evidence="1">K</strain>
    </source>
</reference>
<gene>
    <name evidence="1" type="ORF">TRFO_21339</name>
</gene>
<dbReference type="Proteomes" id="UP000179807">
    <property type="component" value="Unassembled WGS sequence"/>
</dbReference>
<comment type="caution">
    <text evidence="1">The sequence shown here is derived from an EMBL/GenBank/DDBJ whole genome shotgun (WGS) entry which is preliminary data.</text>
</comment>
<dbReference type="VEuPathDB" id="TrichDB:TRFO_21339"/>
<evidence type="ECO:0000313" key="2">
    <source>
        <dbReference type="Proteomes" id="UP000179807"/>
    </source>
</evidence>
<name>A0A1J4KJ57_9EUKA</name>
<evidence type="ECO:0000313" key="1">
    <source>
        <dbReference type="EMBL" id="OHT09710.1"/>
    </source>
</evidence>
<dbReference type="EMBL" id="MLAK01000632">
    <property type="protein sequence ID" value="OHT09710.1"/>
    <property type="molecule type" value="Genomic_DNA"/>
</dbReference>
<evidence type="ECO:0008006" key="3">
    <source>
        <dbReference type="Google" id="ProtNLM"/>
    </source>
</evidence>
<dbReference type="GeneID" id="94836607"/>
<keyword evidence="2" id="KW-1185">Reference proteome</keyword>
<dbReference type="CDD" id="cd17039">
    <property type="entry name" value="Ubl_ubiquitin_like"/>
    <property type="match status" value="1"/>
</dbReference>
<protein>
    <recommendedName>
        <fullName evidence="3">Ubiquitin-like domain-containing protein</fullName>
    </recommendedName>
</protein>
<proteinExistence type="predicted"/>
<dbReference type="AlphaFoldDB" id="A0A1J4KJ57"/>